<feature type="repeat" description="TPR" evidence="3">
    <location>
        <begin position="157"/>
        <end position="190"/>
    </location>
</feature>
<evidence type="ECO:0000313" key="5">
    <source>
        <dbReference type="Proteomes" id="UP001159405"/>
    </source>
</evidence>
<dbReference type="SUPFAM" id="SSF48452">
    <property type="entry name" value="TPR-like"/>
    <property type="match status" value="1"/>
</dbReference>
<comment type="caution">
    <text evidence="4">The sequence shown here is derived from an EMBL/GenBank/DDBJ whole genome shotgun (WGS) entry which is preliminary data.</text>
</comment>
<accession>A0ABN8MW33</accession>
<gene>
    <name evidence="4" type="ORF">PLOB_00035348</name>
</gene>
<keyword evidence="1" id="KW-0677">Repeat</keyword>
<dbReference type="Pfam" id="PF13424">
    <property type="entry name" value="TPR_12"/>
    <property type="match status" value="1"/>
</dbReference>
<dbReference type="Proteomes" id="UP001159405">
    <property type="component" value="Unassembled WGS sequence"/>
</dbReference>
<dbReference type="InterPro" id="IPR011990">
    <property type="entry name" value="TPR-like_helical_dom_sf"/>
</dbReference>
<dbReference type="PROSITE" id="PS50005">
    <property type="entry name" value="TPR"/>
    <property type="match status" value="2"/>
</dbReference>
<evidence type="ECO:0000313" key="4">
    <source>
        <dbReference type="EMBL" id="CAH3037143.1"/>
    </source>
</evidence>
<evidence type="ECO:0000256" key="2">
    <source>
        <dbReference type="ARBA" id="ARBA00022803"/>
    </source>
</evidence>
<protein>
    <recommendedName>
        <fullName evidence="6">Kinesin light chain</fullName>
    </recommendedName>
</protein>
<name>A0ABN8MW33_9CNID</name>
<dbReference type="PANTHER" id="PTHR45641">
    <property type="entry name" value="TETRATRICOPEPTIDE REPEAT PROTEIN (AFU_ORTHOLOGUE AFUA_6G03870)"/>
    <property type="match status" value="1"/>
</dbReference>
<dbReference type="InterPro" id="IPR019734">
    <property type="entry name" value="TPR_rpt"/>
</dbReference>
<dbReference type="Pfam" id="PF13374">
    <property type="entry name" value="TPR_10"/>
    <property type="match status" value="1"/>
</dbReference>
<dbReference type="Gene3D" id="1.25.40.10">
    <property type="entry name" value="Tetratricopeptide repeat domain"/>
    <property type="match status" value="1"/>
</dbReference>
<dbReference type="PROSITE" id="PS50293">
    <property type="entry name" value="TPR_REGION"/>
    <property type="match status" value="1"/>
</dbReference>
<dbReference type="PANTHER" id="PTHR45641:SF19">
    <property type="entry name" value="NEPHROCYSTIN-3"/>
    <property type="match status" value="1"/>
</dbReference>
<evidence type="ECO:0000256" key="1">
    <source>
        <dbReference type="ARBA" id="ARBA00022737"/>
    </source>
</evidence>
<evidence type="ECO:0000256" key="3">
    <source>
        <dbReference type="PROSITE-ProRule" id="PRU00339"/>
    </source>
</evidence>
<keyword evidence="2 3" id="KW-0802">TPR repeat</keyword>
<organism evidence="4 5">
    <name type="scientific">Porites lobata</name>
    <dbReference type="NCBI Taxonomy" id="104759"/>
    <lineage>
        <taxon>Eukaryota</taxon>
        <taxon>Metazoa</taxon>
        <taxon>Cnidaria</taxon>
        <taxon>Anthozoa</taxon>
        <taxon>Hexacorallia</taxon>
        <taxon>Scleractinia</taxon>
        <taxon>Fungiina</taxon>
        <taxon>Poritidae</taxon>
        <taxon>Porites</taxon>
    </lineage>
</organism>
<dbReference type="SMART" id="SM00028">
    <property type="entry name" value="TPR"/>
    <property type="match status" value="3"/>
</dbReference>
<keyword evidence="5" id="KW-1185">Reference proteome</keyword>
<proteinExistence type="predicted"/>
<dbReference type="EMBL" id="CALNXK010000005">
    <property type="protein sequence ID" value="CAH3037143.1"/>
    <property type="molecule type" value="Genomic_DNA"/>
</dbReference>
<sequence>MTSEFSSDESTFSERFAPFIDLDTVIDWLNTLAMFCQESSYFFFAKIVVNLAYDLLGNLDDTSTSVFARKGRVLNVSGEVYSSLGEYNQAKELHEKALIIYKKIFGEDHAAVATSYNNLALVYENLGEYNQAKELHEKALITRKKIFGEDHANVATTTSYNNLASVYNRLGQYNQAKELYEKALTIRKQIFGEDHKYVERIRSELALVDKHLVSSGA</sequence>
<reference evidence="4 5" key="1">
    <citation type="submission" date="2022-05" db="EMBL/GenBank/DDBJ databases">
        <authorList>
            <consortium name="Genoscope - CEA"/>
            <person name="William W."/>
        </authorList>
    </citation>
    <scope>NUCLEOTIDE SEQUENCE [LARGE SCALE GENOMIC DNA]</scope>
</reference>
<evidence type="ECO:0008006" key="6">
    <source>
        <dbReference type="Google" id="ProtNLM"/>
    </source>
</evidence>
<feature type="non-terminal residue" evidence="4">
    <location>
        <position position="217"/>
    </location>
</feature>
<feature type="repeat" description="TPR" evidence="3">
    <location>
        <begin position="113"/>
        <end position="146"/>
    </location>
</feature>